<dbReference type="RefSeq" id="XP_013182265.1">
    <property type="nucleotide sequence ID" value="XM_013326811.1"/>
</dbReference>
<sequence length="798" mass="86782">MSYQIPSSQSRTMSHSSYGGSDVPMAPSKEQQTLMWQQNSYLVDSGINSGAATQVPSLTGKEDDEMEGDQLMFDLDQGFAQGFTQEQVDDMNQQLSQTRSQRVRAAMFPETLEEGIEIPSTQLDPAQPTAVQRLAEPSQMLKHAVVNLINYQDDADLATRAIPELIKLLNDEDQVVVSQAAMMVHQLSKKEASRHAIMNSPQMVAALVRAISNSNDLETTKGAVGTLHNLSHHRQGLLAIFKSGGIPALVKLLSSPVESVLFYAITTLHNLLLHQDGSKMAVRLAGGLQKMVALLQRNNVKFLAIVTDCLQILAYGNQESKLIILASQGPIELVRIMRSYDYEKLLWTTSRVLKVLSVCSSNKPAIVEAGGMQALAMHLGNPSGRLVQNCLWTLRNLSDAATKVEGLEALLQSLVQVLASTDVNIVTCAAGILSNLTCNNQRNKVTVCQAGGVDALVRTVVSAGDREEITEPAVCALRHLTSRHLDSEMAQNAVRLHYGLPVIVKLLQPPSRWPLVKAVVGLVRNLALCPANHAPLREHGAVHHLVRLLMRAFNDTQRQRSSVSGGGGGGGGAGGAYADGVRMEEIVEGAVGALHILAREGLNRQLIRQQNVIPIFVQLLFNEIENIQRVAAGVLCELAADKEGAEMIEAEGATAPLTELLHSRNEGVATYAAAVLFRMSEDKPHDYKKRLSMELTNSLFRDDHQMWPNDLAMQPDLQDMLGPEQGYEGLYGTRPSFHQQGYDQIPIDSMQGLEIGSGFGMEMDIGETETAGGGGADLAFPEPPHDNNNVAAWYDTDL</sequence>
<dbReference type="Gene3D" id="1.25.10.10">
    <property type="entry name" value="Leucine-rich Repeat Variant"/>
    <property type="match status" value="1"/>
</dbReference>
<feature type="repeat" description="ARM" evidence="12">
    <location>
        <begin position="328"/>
        <end position="371"/>
    </location>
</feature>
<dbReference type="GO" id="GO:0005911">
    <property type="term" value="C:cell-cell junction"/>
    <property type="evidence" value="ECO:0007669"/>
    <property type="project" value="UniProtKB-ARBA"/>
</dbReference>
<dbReference type="GO" id="GO:0005886">
    <property type="term" value="C:plasma membrane"/>
    <property type="evidence" value="ECO:0007669"/>
    <property type="project" value="UniProtKB-SubCell"/>
</dbReference>
<accession>A0AAJ7ELH6</accession>
<evidence type="ECO:0000256" key="4">
    <source>
        <dbReference type="ARBA" id="ARBA00005462"/>
    </source>
</evidence>
<dbReference type="InterPro" id="IPR011989">
    <property type="entry name" value="ARM-like"/>
</dbReference>
<dbReference type="GO" id="GO:0016055">
    <property type="term" value="P:Wnt signaling pathway"/>
    <property type="evidence" value="ECO:0007669"/>
    <property type="project" value="UniProtKB-KW"/>
</dbReference>
<keyword evidence="6" id="KW-0963">Cytoplasm</keyword>
<feature type="repeat" description="ARM" evidence="12">
    <location>
        <begin position="160"/>
        <end position="200"/>
    </location>
</feature>
<feature type="repeat" description="ARM" evidence="12">
    <location>
        <begin position="498"/>
        <end position="541"/>
    </location>
</feature>
<organism evidence="14">
    <name type="scientific">Papilio xuthus</name>
    <name type="common">Asian swallowtail butterfly</name>
    <dbReference type="NCBI Taxonomy" id="66420"/>
    <lineage>
        <taxon>Eukaryota</taxon>
        <taxon>Metazoa</taxon>
        <taxon>Ecdysozoa</taxon>
        <taxon>Arthropoda</taxon>
        <taxon>Hexapoda</taxon>
        <taxon>Insecta</taxon>
        <taxon>Pterygota</taxon>
        <taxon>Neoptera</taxon>
        <taxon>Endopterygota</taxon>
        <taxon>Lepidoptera</taxon>
        <taxon>Glossata</taxon>
        <taxon>Ditrysia</taxon>
        <taxon>Papilionoidea</taxon>
        <taxon>Papilionidae</taxon>
        <taxon>Papilioninae</taxon>
        <taxon>Papilio</taxon>
    </lineage>
</organism>
<dbReference type="FunFam" id="1.25.10.10:FF:000015">
    <property type="entry name" value="Catenin beta-1"/>
    <property type="match status" value="1"/>
</dbReference>
<evidence type="ECO:0000256" key="3">
    <source>
        <dbReference type="ARBA" id="ARBA00004496"/>
    </source>
</evidence>
<evidence type="ECO:0000256" key="12">
    <source>
        <dbReference type="PROSITE-ProRule" id="PRU00259"/>
    </source>
</evidence>
<evidence type="ECO:0000256" key="5">
    <source>
        <dbReference type="ARBA" id="ARBA00022289"/>
    </source>
</evidence>
<dbReference type="GO" id="GO:0007367">
    <property type="term" value="P:segment polarity determination"/>
    <property type="evidence" value="ECO:0007669"/>
    <property type="project" value="UniProtKB-KW"/>
</dbReference>
<protein>
    <recommendedName>
        <fullName evidence="5">Armadillo segment polarity protein</fullName>
    </recommendedName>
</protein>
<comment type="subcellular location">
    <subcellularLocation>
        <location evidence="1">Cell junction</location>
    </subcellularLocation>
    <subcellularLocation>
        <location evidence="2">Cell membrane</location>
        <topology evidence="2">Peripheral membrane protein</topology>
        <orientation evidence="2">Cytoplasmic side</orientation>
    </subcellularLocation>
    <subcellularLocation>
        <location evidence="3">Cytoplasm</location>
    </subcellularLocation>
</comment>
<feature type="repeat" description="ARM" evidence="12">
    <location>
        <begin position="611"/>
        <end position="653"/>
    </location>
</feature>
<feature type="repeat" description="ARM" evidence="12">
    <location>
        <begin position="451"/>
        <end position="493"/>
    </location>
</feature>
<dbReference type="SUPFAM" id="SSF48371">
    <property type="entry name" value="ARM repeat"/>
    <property type="match status" value="1"/>
</dbReference>
<evidence type="ECO:0000256" key="9">
    <source>
        <dbReference type="ARBA" id="ARBA00022737"/>
    </source>
</evidence>
<dbReference type="GO" id="GO:0045296">
    <property type="term" value="F:cadherin binding"/>
    <property type="evidence" value="ECO:0007669"/>
    <property type="project" value="InterPro"/>
</dbReference>
<feature type="repeat" description="ARM" evidence="12">
    <location>
        <begin position="202"/>
        <end position="245"/>
    </location>
</feature>
<keyword evidence="8" id="KW-0217">Developmental protein</keyword>
<feature type="repeat" description="ARM" evidence="12">
    <location>
        <begin position="244"/>
        <end position="286"/>
    </location>
</feature>
<dbReference type="CTD" id="31151"/>
<keyword evidence="9" id="KW-0677">Repeat</keyword>
<keyword evidence="10" id="KW-0130">Cell adhesion</keyword>
<feature type="repeat" description="ARM" evidence="12">
    <location>
        <begin position="409"/>
        <end position="451"/>
    </location>
</feature>
<evidence type="ECO:0000313" key="14">
    <source>
        <dbReference type="RefSeq" id="XP_013182265.1"/>
    </source>
</evidence>
<dbReference type="CDD" id="cd21726">
    <property type="entry name" value="CTNNAbd_dArm"/>
    <property type="match status" value="1"/>
</dbReference>
<dbReference type="AlphaFoldDB" id="A0AAJ7ELH6"/>
<dbReference type="GeneID" id="106128424"/>
<evidence type="ECO:0000256" key="11">
    <source>
        <dbReference type="ARBA" id="ARBA00022949"/>
    </source>
</evidence>
<dbReference type="Proteomes" id="UP000694872">
    <property type="component" value="Unplaced"/>
</dbReference>
<dbReference type="GO" id="GO:0007155">
    <property type="term" value="P:cell adhesion"/>
    <property type="evidence" value="ECO:0007669"/>
    <property type="project" value="UniProtKB-KW"/>
</dbReference>
<evidence type="ECO:0000256" key="7">
    <source>
        <dbReference type="ARBA" id="ARBA00022687"/>
    </source>
</evidence>
<comment type="similarity">
    <text evidence="4">Belongs to the beta-catenin family.</text>
</comment>
<evidence type="ECO:0000256" key="6">
    <source>
        <dbReference type="ARBA" id="ARBA00022490"/>
    </source>
</evidence>
<evidence type="ECO:0000256" key="13">
    <source>
        <dbReference type="SAM" id="MobiDB-lite"/>
    </source>
</evidence>
<feature type="region of interest" description="Disordered" evidence="13">
    <location>
        <begin position="1"/>
        <end position="26"/>
    </location>
</feature>
<dbReference type="InterPro" id="IPR000225">
    <property type="entry name" value="Armadillo"/>
</dbReference>
<keyword evidence="7" id="KW-0879">Wnt signaling pathway</keyword>
<reference evidence="14" key="1">
    <citation type="submission" date="2025-08" db="UniProtKB">
        <authorList>
            <consortium name="RefSeq"/>
        </authorList>
    </citation>
    <scope>IDENTIFICATION</scope>
</reference>
<feature type="compositionally biased region" description="Polar residues" evidence="13">
    <location>
        <begin position="1"/>
        <end position="19"/>
    </location>
</feature>
<gene>
    <name evidence="14" type="primary">LOC106128424</name>
</gene>
<evidence type="ECO:0000256" key="10">
    <source>
        <dbReference type="ARBA" id="ARBA00022889"/>
    </source>
</evidence>
<feature type="repeat" description="ARM" evidence="12">
    <location>
        <begin position="286"/>
        <end position="328"/>
    </location>
</feature>
<keyword evidence="8" id="KW-0709">Segmentation polarity protein</keyword>
<name>A0AAJ7ELH6_PAPXU</name>
<evidence type="ECO:0000256" key="1">
    <source>
        <dbReference type="ARBA" id="ARBA00004282"/>
    </source>
</evidence>
<dbReference type="SMART" id="SM00185">
    <property type="entry name" value="ARM"/>
    <property type="match status" value="12"/>
</dbReference>
<dbReference type="InterPro" id="IPR013284">
    <property type="entry name" value="Beta-catenin"/>
</dbReference>
<dbReference type="InterPro" id="IPR016024">
    <property type="entry name" value="ARM-type_fold"/>
</dbReference>
<evidence type="ECO:0000256" key="8">
    <source>
        <dbReference type="ARBA" id="ARBA00022716"/>
    </source>
</evidence>
<evidence type="ECO:0000256" key="2">
    <source>
        <dbReference type="ARBA" id="ARBA00004413"/>
    </source>
</evidence>
<dbReference type="GO" id="GO:0005737">
    <property type="term" value="C:cytoplasm"/>
    <property type="evidence" value="ECO:0007669"/>
    <property type="project" value="UniProtKB-SubCell"/>
</dbReference>
<dbReference type="PRINTS" id="PR01869">
    <property type="entry name" value="BCATNINFAMLY"/>
</dbReference>
<dbReference type="PANTHER" id="PTHR45976">
    <property type="entry name" value="ARMADILLO SEGMENT POLARITY PROTEIN"/>
    <property type="match status" value="1"/>
</dbReference>
<dbReference type="PROSITE" id="PS50176">
    <property type="entry name" value="ARM_REPEAT"/>
    <property type="match status" value="9"/>
</dbReference>
<keyword evidence="11" id="KW-0965">Cell junction</keyword>
<dbReference type="Pfam" id="PF00514">
    <property type="entry name" value="Arm"/>
    <property type="match status" value="4"/>
</dbReference>
<proteinExistence type="inferred from homology"/>